<name>A0A1U9KTB1_9PROT</name>
<evidence type="ECO:0008006" key="3">
    <source>
        <dbReference type="Google" id="ProtNLM"/>
    </source>
</evidence>
<dbReference type="KEGG" id="nch:A0U93_15195"/>
<dbReference type="Pfam" id="PF14236">
    <property type="entry name" value="DruA"/>
    <property type="match status" value="2"/>
</dbReference>
<dbReference type="Proteomes" id="UP000188604">
    <property type="component" value="Chromosome"/>
</dbReference>
<evidence type="ECO:0000313" key="2">
    <source>
        <dbReference type="Proteomes" id="UP000188604"/>
    </source>
</evidence>
<accession>A0A1U9KTB1</accession>
<organism evidence="1 2">
    <name type="scientific">Neoasaia chiangmaiensis</name>
    <dbReference type="NCBI Taxonomy" id="320497"/>
    <lineage>
        <taxon>Bacteria</taxon>
        <taxon>Pseudomonadati</taxon>
        <taxon>Pseudomonadota</taxon>
        <taxon>Alphaproteobacteria</taxon>
        <taxon>Acetobacterales</taxon>
        <taxon>Acetobacteraceae</taxon>
        <taxon>Neoasaia</taxon>
    </lineage>
</organism>
<dbReference type="OrthoDB" id="6637466at2"/>
<dbReference type="InterPro" id="IPR025639">
    <property type="entry name" value="DruA"/>
</dbReference>
<evidence type="ECO:0000313" key="1">
    <source>
        <dbReference type="EMBL" id="AQS89035.1"/>
    </source>
</evidence>
<protein>
    <recommendedName>
        <fullName evidence="3">DUF4338 domain-containing protein</fullName>
    </recommendedName>
</protein>
<reference evidence="1 2" key="1">
    <citation type="submission" date="2016-03" db="EMBL/GenBank/DDBJ databases">
        <title>Acetic acid bacteria sequencing.</title>
        <authorList>
            <person name="Brandt J."/>
            <person name="Jakob F."/>
            <person name="Vogel R.F."/>
        </authorList>
    </citation>
    <scope>NUCLEOTIDE SEQUENCE [LARGE SCALE GENOMIC DNA]</scope>
    <source>
        <strain evidence="1 2">NBRC 101099</strain>
    </source>
</reference>
<gene>
    <name evidence="1" type="ORF">A0U93_15195</name>
</gene>
<dbReference type="AlphaFoldDB" id="A0A1U9KTB1"/>
<keyword evidence="2" id="KW-1185">Reference proteome</keyword>
<sequence length="661" mass="73583">MRTVSPFLRGTQKKEFRSLMSFEGAPQPSFAEEMRTLARRYIDDGESRKLRTVCLLVADLFEQGWRVAVEDDHILFEAPGIARQSEQSVDDVKRRIRHALQAARQRQLQEPSVQTFVRRMERRTLRAAGVRSCVLDVVDNGSDLATEFQRIASLPSDQQEAALADVVDPVVEICKAGDRCSATGLPLNDIWRYFRHTWAHEYRPIPGRQLLVLIRNAARPNRPVMGIAMLASPVMRVTARDRWIGWLRESMETRFLTGEWVPEDIAKAFLGRIDASIANLRWDDLASKSEIRSPVETTILRLEQKASGAAHSRDLQLRAHYEDNRVADGSVRPMRGNVKDAHGDADWRAASEDLLFVRKRSELLAQLLFAKQMFRAAGLAKNPRAAIEQLLAAKTGQRAIDIVLTEFRKAGLSSQVADVSICGAIHPYNELLGGKLVALILASREIHDYYAERYGSQVSIIASQMAGRAICKPADLRILTTTSLYGVGSSQYNRLLLRASDHDELGHDVHWDAIGKSLTGGFGTLHLGNETAHALGQMAQARHNSRRVNNRFGEGTSPRLRQIREGLDALGIDSDAILHHATPRLFYACELGSASRDALLGMHSEPPLLSNAASIGAAWRRRWLLQRSKRSETLAAIRKLGPQSVHATLISPGSDPSLLPT</sequence>
<proteinExistence type="predicted"/>
<dbReference type="STRING" id="320497.A0U93_15195"/>
<dbReference type="EMBL" id="CP014691">
    <property type="protein sequence ID" value="AQS89035.1"/>
    <property type="molecule type" value="Genomic_DNA"/>
</dbReference>